<dbReference type="Gene3D" id="3.40.710.10">
    <property type="entry name" value="DD-peptidase/beta-lactamase superfamily"/>
    <property type="match status" value="1"/>
</dbReference>
<comment type="caution">
    <text evidence="3">The sequence shown here is derived from an EMBL/GenBank/DDBJ whole genome shotgun (WGS) entry which is preliminary data.</text>
</comment>
<gene>
    <name evidence="3" type="ORF">GCM10017161_07740</name>
</gene>
<feature type="domain" description="Beta-lactamase-related" evidence="2">
    <location>
        <begin position="29"/>
        <end position="344"/>
    </location>
</feature>
<dbReference type="PANTHER" id="PTHR46825">
    <property type="entry name" value="D-ALANYL-D-ALANINE-CARBOXYPEPTIDASE/ENDOPEPTIDASE AMPH"/>
    <property type="match status" value="1"/>
</dbReference>
<evidence type="ECO:0000256" key="1">
    <source>
        <dbReference type="SAM" id="SignalP"/>
    </source>
</evidence>
<sequence>MLKKLKITSFIFPIALSTLLATQVQANEVDQLIKNTMQERKIPGLQLAVVKHNKIIKQGYYGVESIATNKPVTKDSIFTINSMTKAFTGVAAIKLVEQGKLQLSDTLDMHLENLPNAWQKMTVQQVFSHTSGLPRVLSGKGVELIGDGTSEGAWQAVQKLPVKFEANSRFQYNQTGYAILGKIIEKHYQQPFVKVLEQQFVKANMPLAKHYSFTFDQQKLDTLAQQYLLPDGNNLQEVEVVFEPLIYPAAGMATNVSELANFIAALKQGEFFAPELLKDLWAPAILNNGKTEGFNSRENGYAAGWQVIDRKVNPAISASGGDANTIIIYPEKELTIIVLTNLIGGLPIEFVDDIAQYY</sequence>
<feature type="chain" id="PRO_5037725968" evidence="1">
    <location>
        <begin position="27"/>
        <end position="358"/>
    </location>
</feature>
<accession>A0A919BE89</accession>
<dbReference type="PANTHER" id="PTHR46825:SF9">
    <property type="entry name" value="BETA-LACTAMASE-RELATED DOMAIN-CONTAINING PROTEIN"/>
    <property type="match status" value="1"/>
</dbReference>
<keyword evidence="3" id="KW-0378">Hydrolase</keyword>
<dbReference type="Proteomes" id="UP000623842">
    <property type="component" value="Unassembled WGS sequence"/>
</dbReference>
<evidence type="ECO:0000313" key="3">
    <source>
        <dbReference type="EMBL" id="GHF82952.1"/>
    </source>
</evidence>
<dbReference type="InterPro" id="IPR012338">
    <property type="entry name" value="Beta-lactam/transpept-like"/>
</dbReference>
<evidence type="ECO:0000313" key="4">
    <source>
        <dbReference type="Proteomes" id="UP000623842"/>
    </source>
</evidence>
<protein>
    <submittedName>
        <fullName evidence="3">Serine hydrolase</fullName>
    </submittedName>
</protein>
<reference evidence="3" key="2">
    <citation type="submission" date="2020-09" db="EMBL/GenBank/DDBJ databases">
        <authorList>
            <person name="Sun Q."/>
            <person name="Kim S."/>
        </authorList>
    </citation>
    <scope>NUCLEOTIDE SEQUENCE</scope>
    <source>
        <strain evidence="3">KCTC 42731</strain>
    </source>
</reference>
<evidence type="ECO:0000259" key="2">
    <source>
        <dbReference type="Pfam" id="PF00144"/>
    </source>
</evidence>
<dbReference type="Pfam" id="PF00144">
    <property type="entry name" value="Beta-lactamase"/>
    <property type="match status" value="1"/>
</dbReference>
<dbReference type="GO" id="GO:0016787">
    <property type="term" value="F:hydrolase activity"/>
    <property type="evidence" value="ECO:0007669"/>
    <property type="project" value="UniProtKB-KW"/>
</dbReference>
<dbReference type="SUPFAM" id="SSF56601">
    <property type="entry name" value="beta-lactamase/transpeptidase-like"/>
    <property type="match status" value="1"/>
</dbReference>
<dbReference type="EMBL" id="BNCK01000002">
    <property type="protein sequence ID" value="GHF82952.1"/>
    <property type="molecule type" value="Genomic_DNA"/>
</dbReference>
<proteinExistence type="predicted"/>
<dbReference type="InterPro" id="IPR001466">
    <property type="entry name" value="Beta-lactam-related"/>
</dbReference>
<dbReference type="RefSeq" id="WP_189767458.1">
    <property type="nucleotide sequence ID" value="NZ_BNCK01000002.1"/>
</dbReference>
<name>A0A919BE89_9GAMM</name>
<keyword evidence="4" id="KW-1185">Reference proteome</keyword>
<organism evidence="3 4">
    <name type="scientific">Thalassotalea marina</name>
    <dbReference type="NCBI Taxonomy" id="1673741"/>
    <lineage>
        <taxon>Bacteria</taxon>
        <taxon>Pseudomonadati</taxon>
        <taxon>Pseudomonadota</taxon>
        <taxon>Gammaproteobacteria</taxon>
        <taxon>Alteromonadales</taxon>
        <taxon>Colwelliaceae</taxon>
        <taxon>Thalassotalea</taxon>
    </lineage>
</organism>
<dbReference type="InterPro" id="IPR050491">
    <property type="entry name" value="AmpC-like"/>
</dbReference>
<feature type="signal peptide" evidence="1">
    <location>
        <begin position="1"/>
        <end position="26"/>
    </location>
</feature>
<reference evidence="3" key="1">
    <citation type="journal article" date="2014" name="Int. J. Syst. Evol. Microbiol.">
        <title>Complete genome sequence of Corynebacterium casei LMG S-19264T (=DSM 44701T), isolated from a smear-ripened cheese.</title>
        <authorList>
            <consortium name="US DOE Joint Genome Institute (JGI-PGF)"/>
            <person name="Walter F."/>
            <person name="Albersmeier A."/>
            <person name="Kalinowski J."/>
            <person name="Ruckert C."/>
        </authorList>
    </citation>
    <scope>NUCLEOTIDE SEQUENCE</scope>
    <source>
        <strain evidence="3">KCTC 42731</strain>
    </source>
</reference>
<dbReference type="AlphaFoldDB" id="A0A919BE89"/>
<keyword evidence="1" id="KW-0732">Signal</keyword>